<name>A0A1E8F9Z2_9ALTE</name>
<evidence type="ECO:0000313" key="2">
    <source>
        <dbReference type="EMBL" id="OFI32744.1"/>
    </source>
</evidence>
<sequence length="299" mass="30584">MKKKLIGLSVLLATSLQAQAGIVGLDLIEAGDDAVADISGALFAPGSGITITGTPTFVGAVGDGVTANTAQSGIFAGVNITDGTTTVSMGGGVVLTTGTANIPSTNTNSQFNPFIPATGSDSDLAAILTAASAPSSVTNDVNFFEFDFTLDAGLNAISLDFIFGSDEFPDQAVTDVFGVFVDGTNYAFFPDSSLVSFVLGDNASNFQSNTGGAFDIEYDGFSNKLSLIGLIDENLSTHTLKIAIADTFDSVFDSGVFLSNLTGTTTEGGGGVVTDVSEPYPLLLLAGGLGMMLFRRKIR</sequence>
<dbReference type="NCBIfam" id="NF038133">
    <property type="entry name" value="choice_anch_L"/>
    <property type="match status" value="1"/>
</dbReference>
<reference evidence="2 3" key="1">
    <citation type="submission" date="2016-09" db="EMBL/GenBank/DDBJ databases">
        <title>Alteromonas lipolytica, a new species isolated from sea water.</title>
        <authorList>
            <person name="Wu Y.-H."/>
            <person name="Cheng H."/>
            <person name="Xu X.-W."/>
        </authorList>
    </citation>
    <scope>NUCLEOTIDE SEQUENCE [LARGE SCALE GENOMIC DNA]</scope>
    <source>
        <strain evidence="2 3">JW12</strain>
    </source>
</reference>
<feature type="chain" id="PRO_5009213890" description="PEP-CTERM protein-sorting domain-containing protein" evidence="1">
    <location>
        <begin position="21"/>
        <end position="299"/>
    </location>
</feature>
<dbReference type="NCBIfam" id="TIGR02595">
    <property type="entry name" value="PEP_CTERM"/>
    <property type="match status" value="1"/>
</dbReference>
<dbReference type="AlphaFoldDB" id="A0A1E8F9Z2"/>
<dbReference type="InterPro" id="IPR049804">
    <property type="entry name" value="Choice_anch_L"/>
</dbReference>
<evidence type="ECO:0000256" key="1">
    <source>
        <dbReference type="SAM" id="SignalP"/>
    </source>
</evidence>
<evidence type="ECO:0008006" key="4">
    <source>
        <dbReference type="Google" id="ProtNLM"/>
    </source>
</evidence>
<evidence type="ECO:0000313" key="3">
    <source>
        <dbReference type="Proteomes" id="UP000176037"/>
    </source>
</evidence>
<keyword evidence="1" id="KW-0732">Signal</keyword>
<keyword evidence="3" id="KW-1185">Reference proteome</keyword>
<dbReference type="Proteomes" id="UP000176037">
    <property type="component" value="Unassembled WGS sequence"/>
</dbReference>
<protein>
    <recommendedName>
        <fullName evidence="4">PEP-CTERM protein-sorting domain-containing protein</fullName>
    </recommendedName>
</protein>
<gene>
    <name evidence="2" type="ORF">BFC17_06225</name>
</gene>
<comment type="caution">
    <text evidence="2">The sequence shown here is derived from an EMBL/GenBank/DDBJ whole genome shotgun (WGS) entry which is preliminary data.</text>
</comment>
<dbReference type="EMBL" id="MJIC01000016">
    <property type="protein sequence ID" value="OFI32744.1"/>
    <property type="molecule type" value="Genomic_DNA"/>
</dbReference>
<dbReference type="InterPro" id="IPR013424">
    <property type="entry name" value="Ice-binding_C"/>
</dbReference>
<organism evidence="2 3">
    <name type="scientific">Alteromonas lipolytica</name>
    <dbReference type="NCBI Taxonomy" id="1856405"/>
    <lineage>
        <taxon>Bacteria</taxon>
        <taxon>Pseudomonadati</taxon>
        <taxon>Pseudomonadota</taxon>
        <taxon>Gammaproteobacteria</taxon>
        <taxon>Alteromonadales</taxon>
        <taxon>Alteromonadaceae</taxon>
        <taxon>Alteromonas/Salinimonas group</taxon>
        <taxon>Alteromonas</taxon>
    </lineage>
</organism>
<dbReference type="STRING" id="1856405.BFC17_06225"/>
<dbReference type="RefSeq" id="WP_070178272.1">
    <property type="nucleotide sequence ID" value="NZ_BMJR01000005.1"/>
</dbReference>
<proteinExistence type="predicted"/>
<feature type="signal peptide" evidence="1">
    <location>
        <begin position="1"/>
        <end position="20"/>
    </location>
</feature>
<accession>A0A1E8F9Z2</accession>